<dbReference type="AlphaFoldDB" id="A0A1Y3AWF1"/>
<protein>
    <submittedName>
        <fullName evidence="1">Uncharacterized protein</fullName>
    </submittedName>
</protein>
<organism evidence="1 2">
    <name type="scientific">Euroglyphus maynei</name>
    <name type="common">Mayne's house dust mite</name>
    <dbReference type="NCBI Taxonomy" id="6958"/>
    <lineage>
        <taxon>Eukaryota</taxon>
        <taxon>Metazoa</taxon>
        <taxon>Ecdysozoa</taxon>
        <taxon>Arthropoda</taxon>
        <taxon>Chelicerata</taxon>
        <taxon>Arachnida</taxon>
        <taxon>Acari</taxon>
        <taxon>Acariformes</taxon>
        <taxon>Sarcoptiformes</taxon>
        <taxon>Astigmata</taxon>
        <taxon>Psoroptidia</taxon>
        <taxon>Analgoidea</taxon>
        <taxon>Pyroglyphidae</taxon>
        <taxon>Pyroglyphinae</taxon>
        <taxon>Euroglyphus</taxon>
    </lineage>
</organism>
<evidence type="ECO:0000313" key="1">
    <source>
        <dbReference type="EMBL" id="OTF72830.1"/>
    </source>
</evidence>
<gene>
    <name evidence="1" type="ORF">BLA29_005235</name>
</gene>
<dbReference type="EMBL" id="MUJZ01054405">
    <property type="protein sequence ID" value="OTF72830.1"/>
    <property type="molecule type" value="Genomic_DNA"/>
</dbReference>
<evidence type="ECO:0000313" key="2">
    <source>
        <dbReference type="Proteomes" id="UP000194236"/>
    </source>
</evidence>
<reference evidence="1 2" key="1">
    <citation type="submission" date="2017-03" db="EMBL/GenBank/DDBJ databases">
        <title>Genome Survey of Euroglyphus maynei.</title>
        <authorList>
            <person name="Arlian L.G."/>
            <person name="Morgan M.S."/>
            <person name="Rider S.D."/>
        </authorList>
    </citation>
    <scope>NUCLEOTIDE SEQUENCE [LARGE SCALE GENOMIC DNA]</scope>
    <source>
        <strain evidence="1">Arlian Lab</strain>
        <tissue evidence="1">Whole body</tissue>
    </source>
</reference>
<dbReference type="Proteomes" id="UP000194236">
    <property type="component" value="Unassembled WGS sequence"/>
</dbReference>
<dbReference type="OrthoDB" id="6525372at2759"/>
<name>A0A1Y3AWF1_EURMA</name>
<comment type="caution">
    <text evidence="1">The sequence shown here is derived from an EMBL/GenBank/DDBJ whole genome shotgun (WGS) entry which is preliminary data.</text>
</comment>
<keyword evidence="2" id="KW-1185">Reference proteome</keyword>
<accession>A0A1Y3AWF1</accession>
<sequence length="157" mass="18832">MENFQKQLEDKFQRLNGLQLKKNKFSLINGVQPSDKIIDKGKLDFNKMDLNFFRKIKLFTGAIYRMDIFDQENFRIMYAVSDDTRFFKNTSTMRRSWLHHPYDSEINGRNCNNLNLYQIEYFTIEVIGFRSTVSLLRLLLGHPDFYSNIYRKVQFDG</sequence>
<proteinExistence type="predicted"/>